<dbReference type="Gene3D" id="3.30.300.30">
    <property type="match status" value="1"/>
</dbReference>
<dbReference type="GO" id="GO:0016878">
    <property type="term" value="F:acid-thiol ligase activity"/>
    <property type="evidence" value="ECO:0007669"/>
    <property type="project" value="UniProtKB-ARBA"/>
</dbReference>
<dbReference type="EMBL" id="RBXR01000001">
    <property type="protein sequence ID" value="RKT70235.1"/>
    <property type="molecule type" value="Genomic_DNA"/>
</dbReference>
<dbReference type="InterPro" id="IPR042099">
    <property type="entry name" value="ANL_N_sf"/>
</dbReference>
<feature type="domain" description="AMP-binding enzyme C-terminal" evidence="2">
    <location>
        <begin position="420"/>
        <end position="495"/>
    </location>
</feature>
<accession>A0A495XAW2</accession>
<dbReference type="InterPro" id="IPR025110">
    <property type="entry name" value="AMP-bd_C"/>
</dbReference>
<dbReference type="PANTHER" id="PTHR43767">
    <property type="entry name" value="LONG-CHAIN-FATTY-ACID--COA LIGASE"/>
    <property type="match status" value="1"/>
</dbReference>
<comment type="caution">
    <text evidence="3">The sequence shown here is derived from an EMBL/GenBank/DDBJ whole genome shotgun (WGS) entry which is preliminary data.</text>
</comment>
<evidence type="ECO:0000259" key="2">
    <source>
        <dbReference type="Pfam" id="PF13193"/>
    </source>
</evidence>
<sequence length="514" mass="56109">MNGTFYANLRTVYDVIGFHGWQRPDHVAVICEDRRVTYGELARWSNRTANALRARGVRPGDRVAYLGKESERYYEVLFACAIAGAVVVPINWRLTPAEIHHILLDSGTTVLFADDVTVTDGLHGLPELRHVVPIAALPEWRGADDTDSDPTWSPDHPAAQVYTSGTTGNPKGVVLAHRSFFAVKAALAAAELDWIDWRADDVSLIGIPGFHIGGLWWSIQGFGAGITMVSVPVFAGNQAVRLVRELGITTACVVPAQMQMMLAPPRPRREDFTTLRKVVYGGSPISEALLARCLDTFDCELAQIYGLSESGNTAVCLPPSEHVVGSARMRAAGRPYPGVDVKIVDRDGDVLPPGAVGEVCLRSPAAMLEYWGLPEATAETLVDGWLHTGDAGFLDDGYLFIQDRIKDTIIVAGENVYPAEIENALAAHPDVLEVAAVGVPSAHWGEVVHCFVVPRAGASVETRSLTGFLRGRIADFKLPSSYELLDALPRNPSGKILRRELRERFWQHLDRRVA</sequence>
<dbReference type="AlphaFoldDB" id="A0A495XAW2"/>
<protein>
    <submittedName>
        <fullName evidence="3">Fatty-acyl-CoA synthase/long-chain acyl-CoA synthetase</fullName>
    </submittedName>
</protein>
<dbReference type="Gene3D" id="3.40.50.12780">
    <property type="entry name" value="N-terminal domain of ligase-like"/>
    <property type="match status" value="1"/>
</dbReference>
<dbReference type="InterPro" id="IPR000873">
    <property type="entry name" value="AMP-dep_synth/lig_dom"/>
</dbReference>
<keyword evidence="4" id="KW-1185">Reference proteome</keyword>
<organism evidence="3 4">
    <name type="scientific">Saccharothrix variisporea</name>
    <dbReference type="NCBI Taxonomy" id="543527"/>
    <lineage>
        <taxon>Bacteria</taxon>
        <taxon>Bacillati</taxon>
        <taxon>Actinomycetota</taxon>
        <taxon>Actinomycetes</taxon>
        <taxon>Pseudonocardiales</taxon>
        <taxon>Pseudonocardiaceae</taxon>
        <taxon>Saccharothrix</taxon>
    </lineage>
</organism>
<dbReference type="OrthoDB" id="3172305at2"/>
<feature type="domain" description="AMP-dependent synthetase/ligase" evidence="1">
    <location>
        <begin position="22"/>
        <end position="371"/>
    </location>
</feature>
<gene>
    <name evidence="3" type="ORF">DFJ66_3491</name>
</gene>
<evidence type="ECO:0000313" key="4">
    <source>
        <dbReference type="Proteomes" id="UP000272729"/>
    </source>
</evidence>
<dbReference type="Pfam" id="PF13193">
    <property type="entry name" value="AMP-binding_C"/>
    <property type="match status" value="1"/>
</dbReference>
<dbReference type="RefSeq" id="WP_121222416.1">
    <property type="nucleotide sequence ID" value="NZ_JBIUBA010000005.1"/>
</dbReference>
<dbReference type="InterPro" id="IPR050237">
    <property type="entry name" value="ATP-dep_AMP-bd_enzyme"/>
</dbReference>
<dbReference type="InterPro" id="IPR045851">
    <property type="entry name" value="AMP-bd_C_sf"/>
</dbReference>
<dbReference type="SUPFAM" id="SSF56801">
    <property type="entry name" value="Acetyl-CoA synthetase-like"/>
    <property type="match status" value="1"/>
</dbReference>
<reference evidence="3 4" key="1">
    <citation type="submission" date="2018-10" db="EMBL/GenBank/DDBJ databases">
        <title>Sequencing the genomes of 1000 actinobacteria strains.</title>
        <authorList>
            <person name="Klenk H.-P."/>
        </authorList>
    </citation>
    <scope>NUCLEOTIDE SEQUENCE [LARGE SCALE GENOMIC DNA]</scope>
    <source>
        <strain evidence="3 4">DSM 43911</strain>
    </source>
</reference>
<evidence type="ECO:0000259" key="1">
    <source>
        <dbReference type="Pfam" id="PF00501"/>
    </source>
</evidence>
<dbReference type="PANTHER" id="PTHR43767:SF1">
    <property type="entry name" value="NONRIBOSOMAL PEPTIDE SYNTHASE PES1 (EUROFUNG)-RELATED"/>
    <property type="match status" value="1"/>
</dbReference>
<dbReference type="Proteomes" id="UP000272729">
    <property type="component" value="Unassembled WGS sequence"/>
</dbReference>
<proteinExistence type="predicted"/>
<dbReference type="Pfam" id="PF00501">
    <property type="entry name" value="AMP-binding"/>
    <property type="match status" value="1"/>
</dbReference>
<name>A0A495XAW2_9PSEU</name>
<evidence type="ECO:0000313" key="3">
    <source>
        <dbReference type="EMBL" id="RKT70235.1"/>
    </source>
</evidence>
<dbReference type="NCBIfam" id="NF004837">
    <property type="entry name" value="PRK06187.1"/>
    <property type="match status" value="1"/>
</dbReference>